<accession>A0A8S0R795</accession>
<organism evidence="1 2">
    <name type="scientific">Olea europaea subsp. europaea</name>
    <dbReference type="NCBI Taxonomy" id="158383"/>
    <lineage>
        <taxon>Eukaryota</taxon>
        <taxon>Viridiplantae</taxon>
        <taxon>Streptophyta</taxon>
        <taxon>Embryophyta</taxon>
        <taxon>Tracheophyta</taxon>
        <taxon>Spermatophyta</taxon>
        <taxon>Magnoliopsida</taxon>
        <taxon>eudicotyledons</taxon>
        <taxon>Gunneridae</taxon>
        <taxon>Pentapetalae</taxon>
        <taxon>asterids</taxon>
        <taxon>lamiids</taxon>
        <taxon>Lamiales</taxon>
        <taxon>Oleaceae</taxon>
        <taxon>Oleeae</taxon>
        <taxon>Olea</taxon>
    </lineage>
</organism>
<protein>
    <submittedName>
        <fullName evidence="1">Uncharacterized protein</fullName>
    </submittedName>
</protein>
<dbReference type="EMBL" id="CACTIH010002159">
    <property type="protein sequence ID" value="CAA2974255.1"/>
    <property type="molecule type" value="Genomic_DNA"/>
</dbReference>
<proteinExistence type="predicted"/>
<sequence>MRPHGLNCHAAATMVAGKNQPAADSSMRPQPTIPCSCKSLIRAEFPVLPGVFVS</sequence>
<gene>
    <name evidence="1" type="ORF">OLEA9_A018244</name>
</gene>
<evidence type="ECO:0000313" key="2">
    <source>
        <dbReference type="Proteomes" id="UP000594638"/>
    </source>
</evidence>
<reference evidence="1 2" key="1">
    <citation type="submission" date="2019-12" db="EMBL/GenBank/DDBJ databases">
        <authorList>
            <person name="Alioto T."/>
            <person name="Alioto T."/>
            <person name="Gomez Garrido J."/>
        </authorList>
    </citation>
    <scope>NUCLEOTIDE SEQUENCE [LARGE SCALE GENOMIC DNA]</scope>
</reference>
<feature type="non-terminal residue" evidence="1">
    <location>
        <position position="54"/>
    </location>
</feature>
<dbReference type="AlphaFoldDB" id="A0A8S0R795"/>
<comment type="caution">
    <text evidence="1">The sequence shown here is derived from an EMBL/GenBank/DDBJ whole genome shotgun (WGS) entry which is preliminary data.</text>
</comment>
<keyword evidence="2" id="KW-1185">Reference proteome</keyword>
<name>A0A8S0R795_OLEEU</name>
<dbReference type="Gramene" id="OE9A018244T1">
    <property type="protein sequence ID" value="OE9A018244C1"/>
    <property type="gene ID" value="OE9A018244"/>
</dbReference>
<dbReference type="Proteomes" id="UP000594638">
    <property type="component" value="Unassembled WGS sequence"/>
</dbReference>
<evidence type="ECO:0000313" key="1">
    <source>
        <dbReference type="EMBL" id="CAA2974255.1"/>
    </source>
</evidence>